<dbReference type="AlphaFoldDB" id="A0A1W1BA26"/>
<reference evidence="1" key="1">
    <citation type="submission" date="2016-10" db="EMBL/GenBank/DDBJ databases">
        <authorList>
            <person name="de Groot N.N."/>
        </authorList>
    </citation>
    <scope>NUCLEOTIDE SEQUENCE</scope>
</reference>
<name>A0A1W1BA26_9ZZZZ</name>
<evidence type="ECO:0000313" key="1">
    <source>
        <dbReference type="EMBL" id="SFV50332.1"/>
    </source>
</evidence>
<organism evidence="1">
    <name type="scientific">hydrothermal vent metagenome</name>
    <dbReference type="NCBI Taxonomy" id="652676"/>
    <lineage>
        <taxon>unclassified sequences</taxon>
        <taxon>metagenomes</taxon>
        <taxon>ecological metagenomes</taxon>
    </lineage>
</organism>
<proteinExistence type="predicted"/>
<accession>A0A1W1BA26</accession>
<gene>
    <name evidence="1" type="ORF">MNB_SV-6-1243</name>
</gene>
<dbReference type="EMBL" id="FPHC01000009">
    <property type="protein sequence ID" value="SFV50332.1"/>
    <property type="molecule type" value="Genomic_DNA"/>
</dbReference>
<dbReference type="InterPro" id="IPR011250">
    <property type="entry name" value="OMP/PagP_B-barrel"/>
</dbReference>
<protein>
    <submittedName>
        <fullName evidence="1">Uncharacterized protein</fullName>
    </submittedName>
</protein>
<sequence>MKRYILPLVLMVSGGHALDVRYGQGDFEWSASVLGMGSSVTLDDRIISINEQHQNLGDSSWYYFGNIDIHDSKKLDTITDIADDISDTLPISPDDIAPFPTSYQISGIDVDLGIGYDLYHDDKGFFGIGLVTGISTPYMEMKNLIDSAEAINSLLDDTSTDVETYKLGVSLQSAFMLSNNFSIYGTAIWAYQTGSMENEIIQSSLDVTGTYTAFDVGIKYYFTDSSAEESSFYATIGYSYKNWTIDDISGSVGIFNLPNLFSIVDMEMTVDYVYAGIGYRF</sequence>
<dbReference type="SUPFAM" id="SSF56925">
    <property type="entry name" value="OMPA-like"/>
    <property type="match status" value="1"/>
</dbReference>